<accession>A0A9P4WDB4</accession>
<feature type="compositionally biased region" description="Basic and acidic residues" evidence="13">
    <location>
        <begin position="1025"/>
        <end position="1034"/>
    </location>
</feature>
<feature type="region of interest" description="Disordered" evidence="13">
    <location>
        <begin position="434"/>
        <end position="468"/>
    </location>
</feature>
<evidence type="ECO:0000256" key="4">
    <source>
        <dbReference type="ARBA" id="ARBA00022454"/>
    </source>
</evidence>
<keyword evidence="6" id="KW-0227">DNA damage</keyword>
<evidence type="ECO:0000256" key="12">
    <source>
        <dbReference type="SAM" id="Coils"/>
    </source>
</evidence>
<protein>
    <submittedName>
        <fullName evidence="15">Structural maintenance of chromosomes protein 6</fullName>
    </submittedName>
</protein>
<name>A0A9P4WDB4_CURKU</name>
<evidence type="ECO:0000256" key="2">
    <source>
        <dbReference type="ARBA" id="ARBA00004286"/>
    </source>
</evidence>
<dbReference type="InterPro" id="IPR027417">
    <property type="entry name" value="P-loop_NTPase"/>
</dbReference>
<dbReference type="AlphaFoldDB" id="A0A9P4WDB4"/>
<keyword evidence="10" id="KW-0234">DNA repair</keyword>
<keyword evidence="8 12" id="KW-0175">Coiled coil</keyword>
<evidence type="ECO:0000313" key="16">
    <source>
        <dbReference type="Proteomes" id="UP000801428"/>
    </source>
</evidence>
<dbReference type="GO" id="GO:0030915">
    <property type="term" value="C:Smc5-Smc6 complex"/>
    <property type="evidence" value="ECO:0007669"/>
    <property type="project" value="TreeGrafter"/>
</dbReference>
<feature type="region of interest" description="Disordered" evidence="13">
    <location>
        <begin position="1"/>
        <end position="56"/>
    </location>
</feature>
<evidence type="ECO:0000256" key="6">
    <source>
        <dbReference type="ARBA" id="ARBA00022763"/>
    </source>
</evidence>
<feature type="compositionally biased region" description="Basic and acidic residues" evidence="13">
    <location>
        <begin position="434"/>
        <end position="461"/>
    </location>
</feature>
<evidence type="ECO:0000256" key="9">
    <source>
        <dbReference type="ARBA" id="ARBA00023172"/>
    </source>
</evidence>
<evidence type="ECO:0000256" key="5">
    <source>
        <dbReference type="ARBA" id="ARBA00022741"/>
    </source>
</evidence>
<keyword evidence="5" id="KW-0547">Nucleotide-binding</keyword>
<feature type="domain" description="RecF/RecN/SMC N-terminal" evidence="14">
    <location>
        <begin position="89"/>
        <end position="1110"/>
    </location>
</feature>
<sequence length="1133" mass="128294">MAAVMSAKRPHALTNGVELGHSGRNKRARQSQGYEDERSASGEDSITSDEDERDNEQENDLMLHATQQVQKDFGATRNHQNVPAECGIIEEIRCINFMCHVNLVITLGPLINFIIGHNGSGKSAVLTALQICLGGKATATNRAQNLKSLVKEGETHSRVEVRIKNQGALAFKPHEYGRSIIVERHFNTSGTSGFKLKDENGKIVTTKKAELEDILDAFSMQIDNPMNVLTQDMARQFLNHSTPKDKYKFFLAGTQLETLHRDYQQIEASLDLMNSREDITKEIIASKRKEMETLVAKARRAGSLEQMRKRERELEKQAAWAQVEEEEAGLHEAEAEIRKLDGLIEKRTGEANEASEAFERADSAVTGAQEAVTEITTQIEPKQQAAQECSETFQAVKQKMLNLHSDERIAQGDIKMKRKQVAQYEAEIAQLKQRQAEADNGVHAEKQRELDEAKVNSEQKAEQYTAHTASLPDIQNQLRDAQKEMYNAEQKVDRARREEERIQGIIRGLGGDRRDWESAYQSPDKLRNLLKAIANERRFRDSEHVIGPLGRHVKLVEADWAYILEKQFGATLNGFVVTSKADQTILAELMRRCGWQSPIFIGSKNPIDTTRHEPDRAYLTWMRALKIDNDLVKNQFIINQGIEQTILIEDAEEGQRLINTRPSNVKMCFTFSSGSKRRGRLLQITGAGGFNNSPIDEFRGQLRMQVDKEAQIRQEKQQLVVAQQATRDAQQESKNLLQRVMTCKANEANHSRLGKQLMRQQQAAQERVERLEAELSDATPDAAAIEVLTDQLKIARSEQKRCEEVYEDMVEKKVELGEENKAHKQALDEAQREVKDLEFKLTKAQARVKVMQGQREDALKAKNKALESIRAVEENKTLWVEEMVNKQAAVDKQIEQAMTVAPERVAVPEGKTFDDLLATHSKLVKTREEAQRELGGSQQDLLARANEAVAAYKEASEEQKSIQAIKTQLIKTLQHRQVRWKQFRSGISVRARVTFSYLLSERKFRGNLNIDHRNQALDINVQPDSTEKSGDGRQTKTLSGGEKSFSTVCLLLSLWDAMGSPIRCLDEFDVFMDSVNRDRSMNMIIAAARRSVGRQFIFITPQSMNNVKQDSDVKINRMTDPERGQTALNFGQD</sequence>
<keyword evidence="7" id="KW-0067">ATP-binding</keyword>
<dbReference type="GO" id="GO:0005634">
    <property type="term" value="C:nucleus"/>
    <property type="evidence" value="ECO:0007669"/>
    <property type="project" value="UniProtKB-SubCell"/>
</dbReference>
<dbReference type="PANTHER" id="PTHR19306:SF6">
    <property type="entry name" value="STRUCTURAL MAINTENANCE OF CHROMOSOMES PROTEIN 6"/>
    <property type="match status" value="1"/>
</dbReference>
<evidence type="ECO:0000313" key="15">
    <source>
        <dbReference type="EMBL" id="KAF3005100.1"/>
    </source>
</evidence>
<keyword evidence="16" id="KW-1185">Reference proteome</keyword>
<dbReference type="PANTHER" id="PTHR19306">
    <property type="entry name" value="STRUCTURAL MAINTENANCE OF CHROMOSOMES 5,6 SMC5, SMC6"/>
    <property type="match status" value="1"/>
</dbReference>
<feature type="coiled-coil region" evidence="12">
    <location>
        <begin position="712"/>
        <end position="774"/>
    </location>
</feature>
<dbReference type="Gene3D" id="3.40.50.300">
    <property type="entry name" value="P-loop containing nucleotide triphosphate hydrolases"/>
    <property type="match status" value="2"/>
</dbReference>
<keyword evidence="11" id="KW-0539">Nucleus</keyword>
<dbReference type="OrthoDB" id="10072614at2759"/>
<dbReference type="InterPro" id="IPR003395">
    <property type="entry name" value="RecF/RecN/SMC_N"/>
</dbReference>
<dbReference type="Proteomes" id="UP000801428">
    <property type="component" value="Unassembled WGS sequence"/>
</dbReference>
<feature type="compositionally biased region" description="Acidic residues" evidence="13">
    <location>
        <begin position="46"/>
        <end position="56"/>
    </location>
</feature>
<evidence type="ECO:0000256" key="13">
    <source>
        <dbReference type="SAM" id="MobiDB-lite"/>
    </source>
</evidence>
<evidence type="ECO:0000256" key="11">
    <source>
        <dbReference type="ARBA" id="ARBA00023242"/>
    </source>
</evidence>
<evidence type="ECO:0000259" key="14">
    <source>
        <dbReference type="Pfam" id="PF02463"/>
    </source>
</evidence>
<reference evidence="15" key="1">
    <citation type="submission" date="2019-04" db="EMBL/GenBank/DDBJ databases">
        <title>Sequencing of skin fungus with MAO and IRED activity.</title>
        <authorList>
            <person name="Marsaioli A.J."/>
            <person name="Bonatto J.M.C."/>
            <person name="Reis Junior O."/>
        </authorList>
    </citation>
    <scope>NUCLEOTIDE SEQUENCE</scope>
    <source>
        <strain evidence="15">30M1</strain>
    </source>
</reference>
<dbReference type="EMBL" id="SWKU01000007">
    <property type="protein sequence ID" value="KAF3005100.1"/>
    <property type="molecule type" value="Genomic_DNA"/>
</dbReference>
<keyword evidence="9" id="KW-0233">DNA recombination</keyword>
<dbReference type="GO" id="GO:0000724">
    <property type="term" value="P:double-strand break repair via homologous recombination"/>
    <property type="evidence" value="ECO:0007669"/>
    <property type="project" value="TreeGrafter"/>
</dbReference>
<keyword evidence="4" id="KW-0158">Chromosome</keyword>
<evidence type="ECO:0000256" key="1">
    <source>
        <dbReference type="ARBA" id="ARBA00004123"/>
    </source>
</evidence>
<dbReference type="Pfam" id="PF02463">
    <property type="entry name" value="SMC_N"/>
    <property type="match status" value="1"/>
</dbReference>
<comment type="caution">
    <text evidence="15">The sequence shown here is derived from an EMBL/GenBank/DDBJ whole genome shotgun (WGS) entry which is preliminary data.</text>
</comment>
<feature type="coiled-coil region" evidence="12">
    <location>
        <begin position="304"/>
        <end position="343"/>
    </location>
</feature>
<evidence type="ECO:0000256" key="3">
    <source>
        <dbReference type="ARBA" id="ARBA00006793"/>
    </source>
</evidence>
<evidence type="ECO:0000256" key="10">
    <source>
        <dbReference type="ARBA" id="ARBA00023204"/>
    </source>
</evidence>
<organism evidence="15 16">
    <name type="scientific">Curvularia kusanoi</name>
    <name type="common">Cochliobolus kusanoi</name>
    <dbReference type="NCBI Taxonomy" id="90978"/>
    <lineage>
        <taxon>Eukaryota</taxon>
        <taxon>Fungi</taxon>
        <taxon>Dikarya</taxon>
        <taxon>Ascomycota</taxon>
        <taxon>Pezizomycotina</taxon>
        <taxon>Dothideomycetes</taxon>
        <taxon>Pleosporomycetidae</taxon>
        <taxon>Pleosporales</taxon>
        <taxon>Pleosporineae</taxon>
        <taxon>Pleosporaceae</taxon>
        <taxon>Curvularia</taxon>
    </lineage>
</organism>
<dbReference type="GO" id="GO:0003684">
    <property type="term" value="F:damaged DNA binding"/>
    <property type="evidence" value="ECO:0007669"/>
    <property type="project" value="TreeGrafter"/>
</dbReference>
<comment type="subcellular location">
    <subcellularLocation>
        <location evidence="2">Chromosome</location>
    </subcellularLocation>
    <subcellularLocation>
        <location evidence="1">Nucleus</location>
    </subcellularLocation>
</comment>
<dbReference type="GO" id="GO:0035861">
    <property type="term" value="C:site of double-strand break"/>
    <property type="evidence" value="ECO:0007669"/>
    <property type="project" value="TreeGrafter"/>
</dbReference>
<dbReference type="SUPFAM" id="SSF52540">
    <property type="entry name" value="P-loop containing nucleoside triphosphate hydrolases"/>
    <property type="match status" value="2"/>
</dbReference>
<evidence type="ECO:0000256" key="8">
    <source>
        <dbReference type="ARBA" id="ARBA00023054"/>
    </source>
</evidence>
<dbReference type="GO" id="GO:0005524">
    <property type="term" value="F:ATP binding"/>
    <property type="evidence" value="ECO:0007669"/>
    <property type="project" value="UniProtKB-KW"/>
</dbReference>
<dbReference type="GO" id="GO:0003697">
    <property type="term" value="F:single-stranded DNA binding"/>
    <property type="evidence" value="ECO:0007669"/>
    <property type="project" value="TreeGrafter"/>
</dbReference>
<comment type="similarity">
    <text evidence="3">Belongs to the SMC family. SMC6 subfamily.</text>
</comment>
<feature type="region of interest" description="Disordered" evidence="13">
    <location>
        <begin position="1019"/>
        <end position="1039"/>
    </location>
</feature>
<proteinExistence type="inferred from homology"/>
<gene>
    <name evidence="15" type="primary">SMC6</name>
    <name evidence="15" type="ORF">E8E13_009984</name>
</gene>
<evidence type="ECO:0000256" key="7">
    <source>
        <dbReference type="ARBA" id="ARBA00022840"/>
    </source>
</evidence>
<feature type="coiled-coil region" evidence="12">
    <location>
        <begin position="813"/>
        <end position="875"/>
    </location>
</feature>